<dbReference type="Pfam" id="PF17236">
    <property type="entry name" value="SU10_MCP"/>
    <property type="match status" value="1"/>
</dbReference>
<proteinExistence type="predicted"/>
<dbReference type="Proteomes" id="UP000249135">
    <property type="component" value="Unassembled WGS sequence"/>
</dbReference>
<reference evidence="1 2" key="1">
    <citation type="submission" date="2017-08" db="EMBL/GenBank/DDBJ databases">
        <title>Infants hospitalized years apart are colonized by the same room-sourced microbial strains.</title>
        <authorList>
            <person name="Brooks B."/>
            <person name="Olm M.R."/>
            <person name="Firek B.A."/>
            <person name="Baker R."/>
            <person name="Thomas B.C."/>
            <person name="Morowitz M.J."/>
            <person name="Banfield J.F."/>
        </authorList>
    </citation>
    <scope>NUCLEOTIDE SEQUENCE [LARGE SCALE GENOMIC DNA]</scope>
    <source>
        <strain evidence="1">S2_005_003_R2_41</strain>
    </source>
</reference>
<organism evidence="1 2">
    <name type="scientific">Variovorax paradoxus</name>
    <dbReference type="NCBI Taxonomy" id="34073"/>
    <lineage>
        <taxon>Bacteria</taxon>
        <taxon>Pseudomonadati</taxon>
        <taxon>Pseudomonadota</taxon>
        <taxon>Betaproteobacteria</taxon>
        <taxon>Burkholderiales</taxon>
        <taxon>Comamonadaceae</taxon>
        <taxon>Variovorax</taxon>
    </lineage>
</organism>
<dbReference type="InterPro" id="IPR035198">
    <property type="entry name" value="SU10_MCP"/>
</dbReference>
<name>A0A2W5SEA7_VARPD</name>
<dbReference type="AlphaFoldDB" id="A0A2W5SEA7"/>
<gene>
    <name evidence="1" type="ORF">DI563_01940</name>
</gene>
<dbReference type="EMBL" id="QFPP01000007">
    <property type="protein sequence ID" value="PZQ77943.1"/>
    <property type="molecule type" value="Genomic_DNA"/>
</dbReference>
<comment type="caution">
    <text evidence="1">The sequence shown here is derived from an EMBL/GenBank/DDBJ whole genome shotgun (WGS) entry which is preliminary data.</text>
</comment>
<protein>
    <recommendedName>
        <fullName evidence="3">Head protein</fullName>
    </recommendedName>
</protein>
<evidence type="ECO:0008006" key="3">
    <source>
        <dbReference type="Google" id="ProtNLM"/>
    </source>
</evidence>
<evidence type="ECO:0000313" key="2">
    <source>
        <dbReference type="Proteomes" id="UP000249135"/>
    </source>
</evidence>
<accession>A0A2W5SEA7</accession>
<sequence length="325" mass="34063">MAVPTNTYTRFTAANNVREDLIDKITMTNPEKTPIVSMAGKGTAENTYHEWNRDNLRAANKDNAALDGDDATASAKTPPQRVANYCQIFQDTIQVSRRAERVKKAGMKSAMAYNKAKAYKELQRDVEASVISANPAVAGSAGVASKSAGLACLLYTNAQHGAGGSTPAHTSGAATVAPTAGAGRAFTETILKAGIQATYTASGGIPPAVYVSPNHKAVFSGFAGIAVNRYNVGEKKGSQGKIVGGADVYASDFGDLEVVPHYLMAGSTNVYGLDPDYIDIVYLDGFQSTPLGKTGDSTREQVLCDATLRVTSEMACFKLADLTGG</sequence>
<evidence type="ECO:0000313" key="1">
    <source>
        <dbReference type="EMBL" id="PZQ77943.1"/>
    </source>
</evidence>